<evidence type="ECO:0000313" key="1">
    <source>
        <dbReference type="EMBL" id="KAI9907743.1"/>
    </source>
</evidence>
<proteinExistence type="predicted"/>
<keyword evidence="2" id="KW-1185">Reference proteome</keyword>
<name>A0ACC0VPV8_9STRA</name>
<dbReference type="EMBL" id="CM047587">
    <property type="protein sequence ID" value="KAI9907743.1"/>
    <property type="molecule type" value="Genomic_DNA"/>
</dbReference>
<sequence>MKPGSCAKPFVGVDFVVTDETGNEMEGDNVAGQLGHPQAVGLAWRGTAFGNHGVDICFHT</sequence>
<comment type="caution">
    <text evidence="1">The sequence shown here is derived from an EMBL/GenBank/DDBJ whole genome shotgun (WGS) entry which is preliminary data.</text>
</comment>
<reference evidence="1 2" key="1">
    <citation type="journal article" date="2022" name="bioRxiv">
        <title>The genome of the oomycete Peronosclerospora sorghi, a cosmopolitan pathogen of maize and sorghum, is inflated with dispersed pseudogenes.</title>
        <authorList>
            <person name="Fletcher K."/>
            <person name="Martin F."/>
            <person name="Isakeit T."/>
            <person name="Cavanaugh K."/>
            <person name="Magill C."/>
            <person name="Michelmore R."/>
        </authorList>
    </citation>
    <scope>NUCLEOTIDE SEQUENCE [LARGE SCALE GENOMIC DNA]</scope>
    <source>
        <strain evidence="1">P6</strain>
    </source>
</reference>
<accession>A0ACC0VPV8</accession>
<evidence type="ECO:0000313" key="2">
    <source>
        <dbReference type="Proteomes" id="UP001163321"/>
    </source>
</evidence>
<gene>
    <name evidence="1" type="ORF">PsorP6_002942</name>
</gene>
<protein>
    <submittedName>
        <fullName evidence="1">Uncharacterized protein</fullName>
    </submittedName>
</protein>
<dbReference type="Proteomes" id="UP001163321">
    <property type="component" value="Chromosome 8"/>
</dbReference>
<organism evidence="1 2">
    <name type="scientific">Peronosclerospora sorghi</name>
    <dbReference type="NCBI Taxonomy" id="230839"/>
    <lineage>
        <taxon>Eukaryota</taxon>
        <taxon>Sar</taxon>
        <taxon>Stramenopiles</taxon>
        <taxon>Oomycota</taxon>
        <taxon>Peronosporomycetes</taxon>
        <taxon>Peronosporales</taxon>
        <taxon>Peronosporaceae</taxon>
        <taxon>Peronosclerospora</taxon>
    </lineage>
</organism>